<accession>A0A0E9Q689</accession>
<feature type="compositionally biased region" description="Low complexity" evidence="1">
    <location>
        <begin position="16"/>
        <end position="31"/>
    </location>
</feature>
<dbReference type="AlphaFoldDB" id="A0A0E9Q689"/>
<evidence type="ECO:0000256" key="1">
    <source>
        <dbReference type="SAM" id="MobiDB-lite"/>
    </source>
</evidence>
<reference evidence="2" key="1">
    <citation type="submission" date="2014-11" db="EMBL/GenBank/DDBJ databases">
        <authorList>
            <person name="Amaro Gonzalez C."/>
        </authorList>
    </citation>
    <scope>NUCLEOTIDE SEQUENCE</scope>
</reference>
<organism evidence="2">
    <name type="scientific">Anguilla anguilla</name>
    <name type="common">European freshwater eel</name>
    <name type="synonym">Muraena anguilla</name>
    <dbReference type="NCBI Taxonomy" id="7936"/>
    <lineage>
        <taxon>Eukaryota</taxon>
        <taxon>Metazoa</taxon>
        <taxon>Chordata</taxon>
        <taxon>Craniata</taxon>
        <taxon>Vertebrata</taxon>
        <taxon>Euteleostomi</taxon>
        <taxon>Actinopterygii</taxon>
        <taxon>Neopterygii</taxon>
        <taxon>Teleostei</taxon>
        <taxon>Anguilliformes</taxon>
        <taxon>Anguillidae</taxon>
        <taxon>Anguilla</taxon>
    </lineage>
</organism>
<feature type="region of interest" description="Disordered" evidence="1">
    <location>
        <begin position="1"/>
        <end position="31"/>
    </location>
</feature>
<protein>
    <submittedName>
        <fullName evidence="2">Uncharacterized protein</fullName>
    </submittedName>
</protein>
<reference evidence="2" key="2">
    <citation type="journal article" date="2015" name="Fish Shellfish Immunol.">
        <title>Early steps in the European eel (Anguilla anguilla)-Vibrio vulnificus interaction in the gills: Role of the RtxA13 toxin.</title>
        <authorList>
            <person name="Callol A."/>
            <person name="Pajuelo D."/>
            <person name="Ebbesson L."/>
            <person name="Teles M."/>
            <person name="MacKenzie S."/>
            <person name="Amaro C."/>
        </authorList>
    </citation>
    <scope>NUCLEOTIDE SEQUENCE</scope>
</reference>
<dbReference type="EMBL" id="GBXM01096333">
    <property type="protein sequence ID" value="JAH12244.1"/>
    <property type="molecule type" value="Transcribed_RNA"/>
</dbReference>
<name>A0A0E9Q689_ANGAN</name>
<evidence type="ECO:0000313" key="2">
    <source>
        <dbReference type="EMBL" id="JAH12244.1"/>
    </source>
</evidence>
<sequence>MPIWMRAGSWTSRSPSGSARRTWRSASASPA</sequence>
<proteinExistence type="predicted"/>